<reference evidence="3 4" key="1">
    <citation type="submission" date="2021-06" db="EMBL/GenBank/DDBJ databases">
        <title>Complete genome of Haloferula helveola possessing various polysaccharide degrading enzymes.</title>
        <authorList>
            <person name="Takami H."/>
            <person name="Huang C."/>
            <person name="Hamasaki K."/>
        </authorList>
    </citation>
    <scope>NUCLEOTIDE SEQUENCE [LARGE SCALE GENOMIC DNA]</scope>
    <source>
        <strain evidence="3 4">CN-1</strain>
    </source>
</reference>
<dbReference type="Proteomes" id="UP001374893">
    <property type="component" value="Chromosome"/>
</dbReference>
<feature type="domain" description="FeoB-type G" evidence="2">
    <location>
        <begin position="6"/>
        <end position="174"/>
    </location>
</feature>
<name>A0ABM7RQW2_9BACT</name>
<feature type="transmembrane region" description="Helical" evidence="1">
    <location>
        <begin position="564"/>
        <end position="584"/>
    </location>
</feature>
<feature type="transmembrane region" description="Helical" evidence="1">
    <location>
        <begin position="454"/>
        <end position="472"/>
    </location>
</feature>
<dbReference type="SUPFAM" id="SSF52540">
    <property type="entry name" value="P-loop containing nucleoside triphosphate hydrolases"/>
    <property type="match status" value="1"/>
</dbReference>
<evidence type="ECO:0000256" key="1">
    <source>
        <dbReference type="SAM" id="Phobius"/>
    </source>
</evidence>
<dbReference type="PANTHER" id="PTHR43185:SF1">
    <property type="entry name" value="FE(2+) TRANSPORTER FEOB"/>
    <property type="match status" value="1"/>
</dbReference>
<keyword evidence="4" id="KW-1185">Reference proteome</keyword>
<protein>
    <submittedName>
        <fullName evidence="3">Ferrous iron transporter B</fullName>
    </submittedName>
</protein>
<dbReference type="InterPro" id="IPR005225">
    <property type="entry name" value="Small_GTP-bd"/>
</dbReference>
<feature type="transmembrane region" description="Helical" evidence="1">
    <location>
        <begin position="275"/>
        <end position="304"/>
    </location>
</feature>
<feature type="transmembrane region" description="Helical" evidence="1">
    <location>
        <begin position="220"/>
        <end position="242"/>
    </location>
</feature>
<dbReference type="PRINTS" id="PR00326">
    <property type="entry name" value="GTP1OBG"/>
</dbReference>
<dbReference type="InterPro" id="IPR011642">
    <property type="entry name" value="Gate_dom"/>
</dbReference>
<dbReference type="EMBL" id="AP024702">
    <property type="protein sequence ID" value="BCX49753.1"/>
    <property type="molecule type" value="Genomic_DNA"/>
</dbReference>
<gene>
    <name evidence="3" type="primary">feoB</name>
    <name evidence="3" type="ORF">HAHE_36610</name>
</gene>
<keyword evidence="1" id="KW-0472">Membrane</keyword>
<dbReference type="InterPro" id="IPR006073">
    <property type="entry name" value="GTP-bd"/>
</dbReference>
<dbReference type="InterPro" id="IPR027417">
    <property type="entry name" value="P-loop_NTPase"/>
</dbReference>
<feature type="transmembrane region" description="Helical" evidence="1">
    <location>
        <begin position="391"/>
        <end position="412"/>
    </location>
</feature>
<keyword evidence="1" id="KW-0812">Transmembrane</keyword>
<dbReference type="NCBIfam" id="TIGR00231">
    <property type="entry name" value="small_GTP"/>
    <property type="match status" value="1"/>
</dbReference>
<evidence type="ECO:0000259" key="2">
    <source>
        <dbReference type="PROSITE" id="PS51711"/>
    </source>
</evidence>
<keyword evidence="1" id="KW-1133">Transmembrane helix</keyword>
<dbReference type="Gene3D" id="3.40.50.300">
    <property type="entry name" value="P-loop containing nucleotide triphosphate hydrolases"/>
    <property type="match status" value="1"/>
</dbReference>
<dbReference type="CDD" id="cd01879">
    <property type="entry name" value="FeoB"/>
    <property type="match status" value="1"/>
</dbReference>
<dbReference type="InterPro" id="IPR011640">
    <property type="entry name" value="Fe2_transport_prot_B_C"/>
</dbReference>
<organism evidence="3 4">
    <name type="scientific">Haloferula helveola</name>
    <dbReference type="NCBI Taxonomy" id="490095"/>
    <lineage>
        <taxon>Bacteria</taxon>
        <taxon>Pseudomonadati</taxon>
        <taxon>Verrucomicrobiota</taxon>
        <taxon>Verrucomicrobiia</taxon>
        <taxon>Verrucomicrobiales</taxon>
        <taxon>Verrucomicrobiaceae</taxon>
        <taxon>Haloferula</taxon>
    </lineage>
</organism>
<dbReference type="Pfam" id="PF07670">
    <property type="entry name" value="Gate"/>
    <property type="match status" value="2"/>
</dbReference>
<dbReference type="Pfam" id="PF07664">
    <property type="entry name" value="FeoB_C"/>
    <property type="match status" value="1"/>
</dbReference>
<evidence type="ECO:0000313" key="3">
    <source>
        <dbReference type="EMBL" id="BCX49753.1"/>
    </source>
</evidence>
<proteinExistence type="predicted"/>
<feature type="transmembrane region" description="Helical" evidence="1">
    <location>
        <begin position="604"/>
        <end position="625"/>
    </location>
</feature>
<dbReference type="PROSITE" id="PS51711">
    <property type="entry name" value="G_FEOB"/>
    <property type="match status" value="1"/>
</dbReference>
<dbReference type="InterPro" id="IPR050860">
    <property type="entry name" value="FeoB_GTPase"/>
</dbReference>
<accession>A0ABM7RQW2</accession>
<dbReference type="RefSeq" id="WP_338686485.1">
    <property type="nucleotide sequence ID" value="NZ_AP024702.1"/>
</dbReference>
<dbReference type="PANTHER" id="PTHR43185">
    <property type="entry name" value="FERROUS IRON TRANSPORT PROTEIN B"/>
    <property type="match status" value="1"/>
</dbReference>
<evidence type="ECO:0000313" key="4">
    <source>
        <dbReference type="Proteomes" id="UP001374893"/>
    </source>
</evidence>
<feature type="transmembrane region" description="Helical" evidence="1">
    <location>
        <begin position="358"/>
        <end position="379"/>
    </location>
</feature>
<sequence length="627" mass="68031">MTDERIETVVLAGNPNVGKTTLFNALTGANAKVGNFAGVTVELKTGHTFTAHGRKVRILDLPGCYSLQGGSPDQQVAHRALRGEIGEIGRPDLAICVLDASNLERHLNLALEVIETGLPVVIALNMIDVAESSGLRLDPQKLSEELGVPVVPIQANRGKGLVELKQAIRHPLPPAADAPWSTGSDVEDARRSRVLALCEIVARRPTAHTSTVSDRLDSVLLHPVLGWLCFIGIMLAVFWTIFSLSETPMGWVESGQIWLQDLVANSMAEGDLRDLLVDGIIGGVGAVVIFLPQILMLFFFIGLLESSGYMSRAAYLMDGVMSKVGLSGKAFLPLLSSYACAIPGVMATRTIDSAKERLVTIFVAPWMSCSARLPVYLLLVPMLLGGSEGGLVQALIFTAIYAVGTLTAFVVARVLRGRLGPEEIVHHFILELPPYRAPQWGYIFRHLLERAGAFLKKAGTFILGLMILLWAAQTYPKLDSEDPAERLEHSIVGRISQVIEPVVRPLGFDGRTGTAILTSFAAREVFVGSMAQLYHVEESDDETQTRQRIRERIANEKRPDGSPLFSPLAVISLLVFYIYALQCLPTSAVVAREAGSWKWAVGQFVFMSAFAAIASLVIFQVGSLLGF</sequence>
<dbReference type="InterPro" id="IPR030389">
    <property type="entry name" value="G_FEOB_dom"/>
</dbReference>
<dbReference type="Pfam" id="PF02421">
    <property type="entry name" value="FeoB_N"/>
    <property type="match status" value="1"/>
</dbReference>